<dbReference type="InterPro" id="IPR022234">
    <property type="entry name" value="DUF3759"/>
</dbReference>
<reference evidence="2" key="1">
    <citation type="submission" date="2024-04" db="EMBL/GenBank/DDBJ databases">
        <authorList>
            <person name="Shaw F."/>
            <person name="Minotto A."/>
        </authorList>
    </citation>
    <scope>NUCLEOTIDE SEQUENCE [LARGE SCALE GENOMIC DNA]</scope>
</reference>
<dbReference type="Pfam" id="PF12585">
    <property type="entry name" value="DUF3759"/>
    <property type="match status" value="1"/>
</dbReference>
<dbReference type="PANTHER" id="PTHR37450">
    <property type="entry name" value="CIPC PROTEIN"/>
    <property type="match status" value="1"/>
</dbReference>
<evidence type="ECO:0000313" key="1">
    <source>
        <dbReference type="EMBL" id="CAL1700661.1"/>
    </source>
</evidence>
<dbReference type="EMBL" id="OZ037945">
    <property type="protein sequence ID" value="CAL1700661.1"/>
    <property type="molecule type" value="Genomic_DNA"/>
</dbReference>
<accession>A0ABP1CYD7</accession>
<name>A0ABP1CYD7_9APHY</name>
<protein>
    <submittedName>
        <fullName evidence="1">Uncharacterized protein</fullName>
    </submittedName>
</protein>
<proteinExistence type="predicted"/>
<dbReference type="Proteomes" id="UP001497453">
    <property type="component" value="Chromosome 2"/>
</dbReference>
<keyword evidence="2" id="KW-1185">Reference proteome</keyword>
<sequence length="128" mass="14060">MGIFSDDSNEAQAYSEVSRTRFVNVALNLTSLQVQNAPHKAELSHELIAAAASYEAAKAYEKHVQSNGQPDNHAKAKELIAGFAGAFIDRIVETKGLDYVDKAKAKHHGMSAVLLLRTTYLFISYLSY</sequence>
<dbReference type="PANTHER" id="PTHR37450:SF1">
    <property type="entry name" value="CIPC PROTEIN"/>
    <property type="match status" value="1"/>
</dbReference>
<gene>
    <name evidence="1" type="ORF">GFSPODELE1_LOCUS3240</name>
</gene>
<organism evidence="1 2">
    <name type="scientific">Somion occarium</name>
    <dbReference type="NCBI Taxonomy" id="3059160"/>
    <lineage>
        <taxon>Eukaryota</taxon>
        <taxon>Fungi</taxon>
        <taxon>Dikarya</taxon>
        <taxon>Basidiomycota</taxon>
        <taxon>Agaricomycotina</taxon>
        <taxon>Agaricomycetes</taxon>
        <taxon>Polyporales</taxon>
        <taxon>Cerrenaceae</taxon>
        <taxon>Somion</taxon>
    </lineage>
</organism>
<evidence type="ECO:0000313" key="2">
    <source>
        <dbReference type="Proteomes" id="UP001497453"/>
    </source>
</evidence>